<comment type="caution">
    <text evidence="4">The sequence shown here is derived from an EMBL/GenBank/DDBJ whole genome shotgun (WGS) entry which is preliminary data.</text>
</comment>
<dbReference type="EMBL" id="BART01005328">
    <property type="protein sequence ID" value="GAG64362.1"/>
    <property type="molecule type" value="Genomic_DNA"/>
</dbReference>
<name>X1A2E3_9ZZZZ</name>
<dbReference type="SUPFAM" id="SSF51419">
    <property type="entry name" value="PLP-binding barrel"/>
    <property type="match status" value="1"/>
</dbReference>
<dbReference type="InterPro" id="IPR029066">
    <property type="entry name" value="PLP-binding_barrel"/>
</dbReference>
<gene>
    <name evidence="4" type="ORF">S01H4_12501</name>
</gene>
<feature type="non-terminal residue" evidence="4">
    <location>
        <position position="1"/>
    </location>
</feature>
<evidence type="ECO:0000313" key="4">
    <source>
        <dbReference type="EMBL" id="GAG64362.1"/>
    </source>
</evidence>
<dbReference type="GO" id="GO:0008836">
    <property type="term" value="F:diaminopimelate decarboxylase activity"/>
    <property type="evidence" value="ECO:0007669"/>
    <property type="project" value="TreeGrafter"/>
</dbReference>
<protein>
    <recommendedName>
        <fullName evidence="3">Orn/DAP/Arg decarboxylase 2 N-terminal domain-containing protein</fullName>
    </recommendedName>
</protein>
<proteinExistence type="predicted"/>
<keyword evidence="2" id="KW-0663">Pyridoxal phosphate</keyword>
<evidence type="ECO:0000256" key="2">
    <source>
        <dbReference type="ARBA" id="ARBA00022898"/>
    </source>
</evidence>
<dbReference type="SUPFAM" id="SSF50621">
    <property type="entry name" value="Alanine racemase C-terminal domain-like"/>
    <property type="match status" value="1"/>
</dbReference>
<evidence type="ECO:0000256" key="1">
    <source>
        <dbReference type="ARBA" id="ARBA00001933"/>
    </source>
</evidence>
<dbReference type="AlphaFoldDB" id="X1A2E3"/>
<dbReference type="PANTHER" id="PTHR43727">
    <property type="entry name" value="DIAMINOPIMELATE DECARBOXYLASE"/>
    <property type="match status" value="1"/>
</dbReference>
<comment type="cofactor">
    <cofactor evidence="1">
        <name>pyridoxal 5'-phosphate</name>
        <dbReference type="ChEBI" id="CHEBI:597326"/>
    </cofactor>
</comment>
<dbReference type="GO" id="GO:0009089">
    <property type="term" value="P:lysine biosynthetic process via diaminopimelate"/>
    <property type="evidence" value="ECO:0007669"/>
    <property type="project" value="TreeGrafter"/>
</dbReference>
<dbReference type="InterPro" id="IPR009006">
    <property type="entry name" value="Ala_racemase/Decarboxylase_C"/>
</dbReference>
<dbReference type="Gene3D" id="3.20.20.10">
    <property type="entry name" value="Alanine racemase"/>
    <property type="match status" value="1"/>
</dbReference>
<dbReference type="Gene3D" id="2.40.37.10">
    <property type="entry name" value="Lyase, Ornithine Decarboxylase, Chain A, domain 1"/>
    <property type="match status" value="1"/>
</dbReference>
<evidence type="ECO:0000259" key="3">
    <source>
        <dbReference type="Pfam" id="PF02784"/>
    </source>
</evidence>
<accession>X1A2E3</accession>
<sequence>TLKKINRECKNVKITTILSHYSTQMNNFEQFKHNLVNALEKIKKLLRVGIKIDNINLGGGFPEAVIMPEHQLVEIAKKIKEILTNSEIQFKKIYFEPGRYFVGDAGILIAKVIKVYKDRWIFLNIGNHICPKFAKASLRFYNISRINDPHKYKTSIAGIMPTEFLFSLTY</sequence>
<reference evidence="4" key="1">
    <citation type="journal article" date="2014" name="Front. Microbiol.">
        <title>High frequency of phylogenetically diverse reductive dehalogenase-homologous genes in deep subseafloor sedimentary metagenomes.</title>
        <authorList>
            <person name="Kawai M."/>
            <person name="Futagami T."/>
            <person name="Toyoda A."/>
            <person name="Takaki Y."/>
            <person name="Nishi S."/>
            <person name="Hori S."/>
            <person name="Arai W."/>
            <person name="Tsubouchi T."/>
            <person name="Morono Y."/>
            <person name="Uchiyama I."/>
            <person name="Ito T."/>
            <person name="Fujiyama A."/>
            <person name="Inagaki F."/>
            <person name="Takami H."/>
        </authorList>
    </citation>
    <scope>NUCLEOTIDE SEQUENCE</scope>
    <source>
        <strain evidence="4">Expedition CK06-06</strain>
    </source>
</reference>
<dbReference type="Pfam" id="PF02784">
    <property type="entry name" value="Orn_Arg_deC_N"/>
    <property type="match status" value="1"/>
</dbReference>
<dbReference type="PANTHER" id="PTHR43727:SF2">
    <property type="entry name" value="GROUP IV DECARBOXYLASE"/>
    <property type="match status" value="1"/>
</dbReference>
<dbReference type="InterPro" id="IPR022644">
    <property type="entry name" value="De-COase2_N"/>
</dbReference>
<organism evidence="4">
    <name type="scientific">marine sediment metagenome</name>
    <dbReference type="NCBI Taxonomy" id="412755"/>
    <lineage>
        <taxon>unclassified sequences</taxon>
        <taxon>metagenomes</taxon>
        <taxon>ecological metagenomes</taxon>
    </lineage>
</organism>
<feature type="domain" description="Orn/DAP/Arg decarboxylase 2 N-terminal" evidence="3">
    <location>
        <begin position="9"/>
        <end position="103"/>
    </location>
</feature>